<reference evidence="1 2" key="1">
    <citation type="submission" date="2023-09" db="EMBL/GenBank/DDBJ databases">
        <authorList>
            <person name="Rey-Velasco X."/>
        </authorList>
    </citation>
    <scope>NUCLEOTIDE SEQUENCE [LARGE SCALE GENOMIC DNA]</scope>
    <source>
        <strain evidence="1 2">F158</strain>
    </source>
</reference>
<dbReference type="RefSeq" id="WP_311689108.1">
    <property type="nucleotide sequence ID" value="NZ_JAVRHL010000001.1"/>
</dbReference>
<comment type="caution">
    <text evidence="1">The sequence shown here is derived from an EMBL/GenBank/DDBJ whole genome shotgun (WGS) entry which is preliminary data.</text>
</comment>
<dbReference type="EMBL" id="JAVRHL010000001">
    <property type="protein sequence ID" value="MDT0681433.1"/>
    <property type="molecule type" value="Genomic_DNA"/>
</dbReference>
<protein>
    <recommendedName>
        <fullName evidence="3">DUF1795 domain-containing protein</fullName>
    </recommendedName>
</protein>
<keyword evidence="2" id="KW-1185">Reference proteome</keyword>
<evidence type="ECO:0000313" key="1">
    <source>
        <dbReference type="EMBL" id="MDT0681433.1"/>
    </source>
</evidence>
<organism evidence="1 2">
    <name type="scientific">Tropicimonas omnivorans</name>
    <dbReference type="NCBI Taxonomy" id="3075590"/>
    <lineage>
        <taxon>Bacteria</taxon>
        <taxon>Pseudomonadati</taxon>
        <taxon>Pseudomonadota</taxon>
        <taxon>Alphaproteobacteria</taxon>
        <taxon>Rhodobacterales</taxon>
        <taxon>Roseobacteraceae</taxon>
        <taxon>Tropicimonas</taxon>
    </lineage>
</organism>
<accession>A0ABU3DCZ3</accession>
<dbReference type="Proteomes" id="UP001265259">
    <property type="component" value="Unassembled WGS sequence"/>
</dbReference>
<evidence type="ECO:0008006" key="3">
    <source>
        <dbReference type="Google" id="ProtNLM"/>
    </source>
</evidence>
<name>A0ABU3DCZ3_9RHOB</name>
<evidence type="ECO:0000313" key="2">
    <source>
        <dbReference type="Proteomes" id="UP001265259"/>
    </source>
</evidence>
<sequence>MDIPVPFLTSLTIPADQLRGTLVQVPYVNPGAPEFGFTVNVPANWDISTYPEEAPSPDLSPRLLLHASPDAGRQIELCIFATVLTREVNPVDWADGWLELGGQGIVEARTWKTEYGILIDALTHATDRDVKGVRRFMTIKDGPRLFVIEARIRAEDAGAANFVQNVLLAAIQSFALSRATKERFAEPFDMKALPGRVPLVFPFPSSWEESEIPDAPEGGSGLLLDNAGAGSILVVSAPGCDASEEIEDAALDRIGARIDVKRMDDAYIAVPRSVMNVISRQGIGQQGDAMVTLVTGRIETPDVSAAAILVAPSQDTSPQGFAIARRAFEVLVEEMQPAR</sequence>
<gene>
    <name evidence="1" type="ORF">RM543_01955</name>
</gene>
<proteinExistence type="predicted"/>